<dbReference type="Pfam" id="PF04616">
    <property type="entry name" value="Glyco_hydro_43"/>
    <property type="match status" value="1"/>
</dbReference>
<dbReference type="Proteomes" id="UP000824055">
    <property type="component" value="Unassembled WGS sequence"/>
</dbReference>
<dbReference type="InterPro" id="IPR006710">
    <property type="entry name" value="Glyco_hydro_43"/>
</dbReference>
<reference evidence="9" key="2">
    <citation type="submission" date="2021-04" db="EMBL/GenBank/DDBJ databases">
        <authorList>
            <person name="Gilroy R."/>
        </authorList>
    </citation>
    <scope>NUCLEOTIDE SEQUENCE</scope>
    <source>
        <strain evidence="9">ChiHecec3B27-8219</strain>
    </source>
</reference>
<evidence type="ECO:0000256" key="4">
    <source>
        <dbReference type="ARBA" id="ARBA00023277"/>
    </source>
</evidence>
<dbReference type="GO" id="GO:0004553">
    <property type="term" value="F:hydrolase activity, hydrolyzing O-glycosyl compounds"/>
    <property type="evidence" value="ECO:0007669"/>
    <property type="project" value="InterPro"/>
</dbReference>
<keyword evidence="8" id="KW-0732">Signal</keyword>
<organism evidence="9 10">
    <name type="scientific">Candidatus Prevotella avicola</name>
    <dbReference type="NCBI Taxonomy" id="2838738"/>
    <lineage>
        <taxon>Bacteria</taxon>
        <taxon>Pseudomonadati</taxon>
        <taxon>Bacteroidota</taxon>
        <taxon>Bacteroidia</taxon>
        <taxon>Bacteroidales</taxon>
        <taxon>Prevotellaceae</taxon>
        <taxon>Prevotella</taxon>
    </lineage>
</organism>
<dbReference type="InterPro" id="IPR052176">
    <property type="entry name" value="Glycosyl_Hydrlase_43_Enz"/>
</dbReference>
<evidence type="ECO:0000256" key="3">
    <source>
        <dbReference type="ARBA" id="ARBA00022801"/>
    </source>
</evidence>
<sequence>MEKKRYSWTIALGLLLPSLAQAQNPIIHDQFTADPTARVFEGKMYLYPSHDIVSPVEPERKWFSMADYHVFSSENLVDWTDHGVIVDQNNVPWVKPDSYSMWAPDCVYKDGTYYFYFPSAPKEGRGFAVGVATSQSPAGPFTPMDKPIAGVNGIDPCVLQASDGKAYIFWAGGGLRMARLKDNLVELDSEPQVVEGLPEGFKEGPFAFERQGKYYLTFPWVQDKTETLAYAMSDHPMGPYTFKGVIMEQSPTGCWTNHHSIVEYKGQWYLFYHHNDYSPEFDKLRSARIDSLFFNNDGTIRPVPATLRGVGITDARSHVQIDRYSGISDGASIAYLDEADKFQGWKTVFAKKGAAVTYNRVDFGKGGLGQLTLRVKSATGGRMAIGWPGQPGFTFQVPVSTDWKEVSVPFSATALSGVTDITVSLLGDGKVEVDWISWR</sequence>
<dbReference type="PANTHER" id="PTHR43772">
    <property type="entry name" value="ENDO-1,4-BETA-XYLANASE"/>
    <property type="match status" value="1"/>
</dbReference>
<feature type="chain" id="PRO_5038693317" evidence="8">
    <location>
        <begin position="23"/>
        <end position="439"/>
    </location>
</feature>
<keyword evidence="2" id="KW-0624">Polysaccharide degradation</keyword>
<dbReference type="GO" id="GO:0045493">
    <property type="term" value="P:xylan catabolic process"/>
    <property type="evidence" value="ECO:0007669"/>
    <property type="project" value="UniProtKB-KW"/>
</dbReference>
<evidence type="ECO:0000256" key="7">
    <source>
        <dbReference type="RuleBase" id="RU361187"/>
    </source>
</evidence>
<dbReference type="AlphaFoldDB" id="A0A9D2JV44"/>
<dbReference type="InterPro" id="IPR023296">
    <property type="entry name" value="Glyco_hydro_beta-prop_sf"/>
</dbReference>
<gene>
    <name evidence="9" type="ORF">H9966_02540</name>
</gene>
<keyword evidence="2" id="KW-0858">Xylan degradation</keyword>
<keyword evidence="4" id="KW-0119">Carbohydrate metabolism</keyword>
<dbReference type="InterPro" id="IPR008979">
    <property type="entry name" value="Galactose-bd-like_sf"/>
</dbReference>
<dbReference type="CDD" id="cd08990">
    <property type="entry name" value="GH43_AXH_like"/>
    <property type="match status" value="1"/>
</dbReference>
<evidence type="ECO:0000256" key="6">
    <source>
        <dbReference type="PIRSR" id="PIRSR606710-2"/>
    </source>
</evidence>
<evidence type="ECO:0000313" key="9">
    <source>
        <dbReference type="EMBL" id="HIZ68750.1"/>
    </source>
</evidence>
<keyword evidence="3 7" id="KW-0378">Hydrolase</keyword>
<dbReference type="SUPFAM" id="SSF49785">
    <property type="entry name" value="Galactose-binding domain-like"/>
    <property type="match status" value="1"/>
</dbReference>
<dbReference type="Gene3D" id="2.115.10.20">
    <property type="entry name" value="Glycosyl hydrolase domain, family 43"/>
    <property type="match status" value="1"/>
</dbReference>
<comment type="caution">
    <text evidence="9">The sequence shown here is derived from an EMBL/GenBank/DDBJ whole genome shotgun (WGS) entry which is preliminary data.</text>
</comment>
<feature type="signal peptide" evidence="8">
    <location>
        <begin position="1"/>
        <end position="22"/>
    </location>
</feature>
<evidence type="ECO:0000256" key="5">
    <source>
        <dbReference type="ARBA" id="ARBA00023295"/>
    </source>
</evidence>
<name>A0A9D2JV44_9BACT</name>
<evidence type="ECO:0000313" key="10">
    <source>
        <dbReference type="Proteomes" id="UP000824055"/>
    </source>
</evidence>
<reference evidence="9" key="1">
    <citation type="journal article" date="2021" name="PeerJ">
        <title>Extensive microbial diversity within the chicken gut microbiome revealed by metagenomics and culture.</title>
        <authorList>
            <person name="Gilroy R."/>
            <person name="Ravi A."/>
            <person name="Getino M."/>
            <person name="Pursley I."/>
            <person name="Horton D.L."/>
            <person name="Alikhan N.F."/>
            <person name="Baker D."/>
            <person name="Gharbi K."/>
            <person name="Hall N."/>
            <person name="Watson M."/>
            <person name="Adriaenssens E.M."/>
            <person name="Foster-Nyarko E."/>
            <person name="Jarju S."/>
            <person name="Secka A."/>
            <person name="Antonio M."/>
            <person name="Oren A."/>
            <person name="Chaudhuri R.R."/>
            <person name="La Ragione R."/>
            <person name="Hildebrand F."/>
            <person name="Pallen M.J."/>
        </authorList>
    </citation>
    <scope>NUCLEOTIDE SEQUENCE</scope>
    <source>
        <strain evidence="9">ChiHecec3B27-8219</strain>
    </source>
</reference>
<dbReference type="PANTHER" id="PTHR43772:SF2">
    <property type="entry name" value="PUTATIVE (AFU_ORTHOLOGUE AFUA_2G04480)-RELATED"/>
    <property type="match status" value="1"/>
</dbReference>
<evidence type="ECO:0000256" key="2">
    <source>
        <dbReference type="ARBA" id="ARBA00022651"/>
    </source>
</evidence>
<keyword evidence="5 7" id="KW-0326">Glycosidase</keyword>
<dbReference type="EMBL" id="DXBE01000022">
    <property type="protein sequence ID" value="HIZ68750.1"/>
    <property type="molecule type" value="Genomic_DNA"/>
</dbReference>
<accession>A0A9D2JV44</accession>
<dbReference type="SUPFAM" id="SSF75005">
    <property type="entry name" value="Arabinanase/levansucrase/invertase"/>
    <property type="match status" value="1"/>
</dbReference>
<feature type="site" description="Important for catalytic activity, responsible for pKa modulation of the active site Glu and correct orientation of both the proton donor and substrate" evidence="6">
    <location>
        <position position="155"/>
    </location>
</feature>
<protein>
    <submittedName>
        <fullName evidence="9">Family 43 glycosylhydrolase</fullName>
    </submittedName>
</protein>
<comment type="similarity">
    <text evidence="1 7">Belongs to the glycosyl hydrolase 43 family.</text>
</comment>
<dbReference type="Gene3D" id="2.60.120.260">
    <property type="entry name" value="Galactose-binding domain-like"/>
    <property type="match status" value="1"/>
</dbReference>
<evidence type="ECO:0000256" key="1">
    <source>
        <dbReference type="ARBA" id="ARBA00009865"/>
    </source>
</evidence>
<evidence type="ECO:0000256" key="8">
    <source>
        <dbReference type="SAM" id="SignalP"/>
    </source>
</evidence>
<proteinExistence type="inferred from homology"/>